<dbReference type="Proteomes" id="UP000054630">
    <property type="component" value="Unassembled WGS sequence"/>
</dbReference>
<dbReference type="AlphaFoldDB" id="A0A0V0RBU1"/>
<comment type="caution">
    <text evidence="1">The sequence shown here is derived from an EMBL/GenBank/DDBJ whole genome shotgun (WGS) entry which is preliminary data.</text>
</comment>
<accession>A0A0V0RBU1</accession>
<gene>
    <name evidence="1" type="ORF">T07_9012</name>
</gene>
<keyword evidence="2" id="KW-1185">Reference proteome</keyword>
<reference evidence="1 2" key="1">
    <citation type="submission" date="2015-01" db="EMBL/GenBank/DDBJ databases">
        <title>Evolution of Trichinella species and genotypes.</title>
        <authorList>
            <person name="Korhonen P.K."/>
            <person name="Edoardo P."/>
            <person name="Giuseppe L.R."/>
            <person name="Gasser R.B."/>
        </authorList>
    </citation>
    <scope>NUCLEOTIDE SEQUENCE [LARGE SCALE GENOMIC DNA]</scope>
    <source>
        <strain evidence="1">ISS37</strain>
    </source>
</reference>
<evidence type="ECO:0000313" key="2">
    <source>
        <dbReference type="Proteomes" id="UP000054630"/>
    </source>
</evidence>
<proteinExistence type="predicted"/>
<protein>
    <submittedName>
        <fullName evidence="1">Uncharacterized protein</fullName>
    </submittedName>
</protein>
<sequence length="49" mass="5373">MRTFHISTGLSGMGIHVCRVRLCSRLPFGKFPRGMPPATPKATPRATSF</sequence>
<organism evidence="1 2">
    <name type="scientific">Trichinella nelsoni</name>
    <dbReference type="NCBI Taxonomy" id="6336"/>
    <lineage>
        <taxon>Eukaryota</taxon>
        <taxon>Metazoa</taxon>
        <taxon>Ecdysozoa</taxon>
        <taxon>Nematoda</taxon>
        <taxon>Enoplea</taxon>
        <taxon>Dorylaimia</taxon>
        <taxon>Trichinellida</taxon>
        <taxon>Trichinellidae</taxon>
        <taxon>Trichinella</taxon>
    </lineage>
</organism>
<name>A0A0V0RBU1_9BILA</name>
<dbReference type="EMBL" id="JYDL01001035">
    <property type="protein sequence ID" value="KRX11963.1"/>
    <property type="molecule type" value="Genomic_DNA"/>
</dbReference>
<evidence type="ECO:0000313" key="1">
    <source>
        <dbReference type="EMBL" id="KRX11963.1"/>
    </source>
</evidence>